<comment type="function">
    <text evidence="12">Cell wall formation. Catalyzes the addition of glutamate to the nucleotide precursor UDP-N-acetylmuramoyl-L-alanine (UMA).</text>
</comment>
<dbReference type="InterPro" id="IPR036615">
    <property type="entry name" value="Mur_ligase_C_dom_sf"/>
</dbReference>
<comment type="catalytic activity">
    <reaction evidence="12">
        <text>UDP-N-acetyl-alpha-D-muramoyl-L-alanine + D-glutamate + ATP = UDP-N-acetyl-alpha-D-muramoyl-L-alanyl-D-glutamate + ADP + phosphate + H(+)</text>
        <dbReference type="Rhea" id="RHEA:16429"/>
        <dbReference type="ChEBI" id="CHEBI:15378"/>
        <dbReference type="ChEBI" id="CHEBI:29986"/>
        <dbReference type="ChEBI" id="CHEBI:30616"/>
        <dbReference type="ChEBI" id="CHEBI:43474"/>
        <dbReference type="ChEBI" id="CHEBI:83898"/>
        <dbReference type="ChEBI" id="CHEBI:83900"/>
        <dbReference type="ChEBI" id="CHEBI:456216"/>
        <dbReference type="EC" id="6.3.2.9"/>
    </reaction>
</comment>
<dbReference type="InterPro" id="IPR018109">
    <property type="entry name" value="Folylpolyglutamate_synth_CS"/>
</dbReference>
<keyword evidence="5 12" id="KW-0132">Cell division</keyword>
<evidence type="ECO:0000259" key="13">
    <source>
        <dbReference type="Pfam" id="PF08245"/>
    </source>
</evidence>
<evidence type="ECO:0000256" key="5">
    <source>
        <dbReference type="ARBA" id="ARBA00022618"/>
    </source>
</evidence>
<evidence type="ECO:0000256" key="12">
    <source>
        <dbReference type="HAMAP-Rule" id="MF_00639"/>
    </source>
</evidence>
<dbReference type="GO" id="GO:0008764">
    <property type="term" value="F:UDP-N-acetylmuramoylalanine-D-glutamate ligase activity"/>
    <property type="evidence" value="ECO:0007669"/>
    <property type="project" value="UniProtKB-EC"/>
</dbReference>
<evidence type="ECO:0000256" key="7">
    <source>
        <dbReference type="ARBA" id="ARBA00022840"/>
    </source>
</evidence>
<evidence type="ECO:0000256" key="6">
    <source>
        <dbReference type="ARBA" id="ARBA00022741"/>
    </source>
</evidence>
<keyword evidence="9 12" id="KW-0573">Peptidoglycan synthesis</keyword>
<dbReference type="Pfam" id="PF08245">
    <property type="entry name" value="Mur_ligase_M"/>
    <property type="match status" value="1"/>
</dbReference>
<dbReference type="Gene3D" id="3.90.190.20">
    <property type="entry name" value="Mur ligase, C-terminal domain"/>
    <property type="match status" value="1"/>
</dbReference>
<gene>
    <name evidence="12 14" type="primary">murD</name>
    <name evidence="14" type="ORF">WMO62_04715</name>
</gene>
<dbReference type="RefSeq" id="WP_349143983.1">
    <property type="nucleotide sequence ID" value="NZ_JBBMFC010000006.1"/>
</dbReference>
<dbReference type="EC" id="6.3.2.9" evidence="12"/>
<evidence type="ECO:0000256" key="10">
    <source>
        <dbReference type="ARBA" id="ARBA00023306"/>
    </source>
</evidence>
<dbReference type="Gene3D" id="3.40.1190.10">
    <property type="entry name" value="Mur-like, catalytic domain"/>
    <property type="match status" value="1"/>
</dbReference>
<dbReference type="SUPFAM" id="SSF53623">
    <property type="entry name" value="MurD-like peptide ligases, catalytic domain"/>
    <property type="match status" value="1"/>
</dbReference>
<comment type="subcellular location">
    <subcellularLocation>
        <location evidence="1 12">Cytoplasm</location>
    </subcellularLocation>
</comment>
<dbReference type="InterPro" id="IPR013221">
    <property type="entry name" value="Mur_ligase_cen"/>
</dbReference>
<dbReference type="InterPro" id="IPR036565">
    <property type="entry name" value="Mur-like_cat_sf"/>
</dbReference>
<dbReference type="Proteomes" id="UP001470288">
    <property type="component" value="Unassembled WGS sequence"/>
</dbReference>
<evidence type="ECO:0000256" key="11">
    <source>
        <dbReference type="ARBA" id="ARBA00023316"/>
    </source>
</evidence>
<accession>A0ABV1HYY4</accession>
<evidence type="ECO:0000256" key="8">
    <source>
        <dbReference type="ARBA" id="ARBA00022960"/>
    </source>
</evidence>
<dbReference type="NCBIfam" id="TIGR01087">
    <property type="entry name" value="murD"/>
    <property type="match status" value="1"/>
</dbReference>
<keyword evidence="4 12" id="KW-0436">Ligase</keyword>
<dbReference type="InterPro" id="IPR005762">
    <property type="entry name" value="MurD"/>
</dbReference>
<comment type="caution">
    <text evidence="14">The sequence shown here is derived from an EMBL/GenBank/DDBJ whole genome shotgun (WGS) entry which is preliminary data.</text>
</comment>
<name>A0ABV1HYY4_9FIRM</name>
<comment type="pathway">
    <text evidence="2 12">Cell wall biogenesis; peptidoglycan biosynthesis.</text>
</comment>
<evidence type="ECO:0000256" key="9">
    <source>
        <dbReference type="ARBA" id="ARBA00022984"/>
    </source>
</evidence>
<keyword evidence="7 12" id="KW-0067">ATP-binding</keyword>
<feature type="binding site" evidence="12">
    <location>
        <begin position="128"/>
        <end position="134"/>
    </location>
    <ligand>
        <name>ATP</name>
        <dbReference type="ChEBI" id="CHEBI:30616"/>
    </ligand>
</feature>
<feature type="domain" description="Mur ligase central" evidence="13">
    <location>
        <begin position="126"/>
        <end position="235"/>
    </location>
</feature>
<dbReference type="Gene3D" id="3.40.50.720">
    <property type="entry name" value="NAD(P)-binding Rossmann-like Domain"/>
    <property type="match status" value="1"/>
</dbReference>
<keyword evidence="15" id="KW-1185">Reference proteome</keyword>
<keyword evidence="11 12" id="KW-0961">Cell wall biogenesis/degradation</keyword>
<dbReference type="PANTHER" id="PTHR43692:SF1">
    <property type="entry name" value="UDP-N-ACETYLMURAMOYLALANINE--D-GLUTAMATE LIGASE"/>
    <property type="match status" value="1"/>
</dbReference>
<dbReference type="HAMAP" id="MF_00639">
    <property type="entry name" value="MurD"/>
    <property type="match status" value="1"/>
</dbReference>
<keyword evidence="8 12" id="KW-0133">Cell shape</keyword>
<dbReference type="SUPFAM" id="SSF53244">
    <property type="entry name" value="MurD-like peptide ligases, peptide-binding domain"/>
    <property type="match status" value="1"/>
</dbReference>
<dbReference type="PANTHER" id="PTHR43692">
    <property type="entry name" value="UDP-N-ACETYLMURAMOYLALANINE--D-GLUTAMATE LIGASE"/>
    <property type="match status" value="1"/>
</dbReference>
<dbReference type="PROSITE" id="PS01011">
    <property type="entry name" value="FOLYLPOLYGLU_SYNT_1"/>
    <property type="match status" value="1"/>
</dbReference>
<evidence type="ECO:0000256" key="3">
    <source>
        <dbReference type="ARBA" id="ARBA00022490"/>
    </source>
</evidence>
<dbReference type="EMBL" id="JBBMFC010000006">
    <property type="protein sequence ID" value="MEQ2578148.1"/>
    <property type="molecule type" value="Genomic_DNA"/>
</dbReference>
<reference evidence="14 15" key="1">
    <citation type="submission" date="2024-03" db="EMBL/GenBank/DDBJ databases">
        <title>Human intestinal bacterial collection.</title>
        <authorList>
            <person name="Pauvert C."/>
            <person name="Hitch T.C.A."/>
            <person name="Clavel T."/>
        </authorList>
    </citation>
    <scope>NUCLEOTIDE SEQUENCE [LARGE SCALE GENOMIC DNA]</scope>
    <source>
        <strain evidence="14 15">CLA-AA-H78B</strain>
    </source>
</reference>
<evidence type="ECO:0000313" key="15">
    <source>
        <dbReference type="Proteomes" id="UP001470288"/>
    </source>
</evidence>
<keyword evidence="6 12" id="KW-0547">Nucleotide-binding</keyword>
<evidence type="ECO:0000256" key="2">
    <source>
        <dbReference type="ARBA" id="ARBA00004752"/>
    </source>
</evidence>
<comment type="similarity">
    <text evidence="12">Belongs to the MurCDEF family.</text>
</comment>
<keyword evidence="3 12" id="KW-0963">Cytoplasm</keyword>
<sequence>MLSRLHELIKAKNILILGFGREGRSTLNRILEVGDAASITIADGNEALTLPAAMEITTLSGEKKSVSSEEIKLLAGAHYMDSLENYDVVFKSPGVVLPKAADEYTCLITSQTEVFFEAYREQIIGITGTKGKSTTSTLLYHILQESGMDTVLAGNIGIPFFDILEQITPASRIVCELSCHQLEYIHVSPHIAILLNIHEEHLDHYGTMEKYVHAKQQIYLHQKEQDLLFCGLDVLPAKGTCLSHILTVSDRFASCDVTLTGTRIRFESGDYRIPASEIRLLGHHNHLDIAFDYGVCHELGVDDESFTKALISYEPLPHRLRLIGSLDGVRYYDDSISTICDTAIQALKSIPSPGSILIGGMDRGIDYRELIEYLSVDSVPHIILMEATGKRIYEEIKNSYPAFHDPDRLHLVEHLSDAVELAKKVTPRGSACILSPAAASYGIFKNFEERGDAFRDLVFEL</sequence>
<organism evidence="14 15">
    <name type="scientific">Hominiventricola aquisgranensis</name>
    <dbReference type="NCBI Taxonomy" id="3133164"/>
    <lineage>
        <taxon>Bacteria</taxon>
        <taxon>Bacillati</taxon>
        <taxon>Bacillota</taxon>
        <taxon>Clostridia</taxon>
        <taxon>Lachnospirales</taxon>
        <taxon>Lachnospiraceae</taxon>
        <taxon>Hominiventricola</taxon>
    </lineage>
</organism>
<evidence type="ECO:0000313" key="14">
    <source>
        <dbReference type="EMBL" id="MEQ2578148.1"/>
    </source>
</evidence>
<evidence type="ECO:0000256" key="4">
    <source>
        <dbReference type="ARBA" id="ARBA00022598"/>
    </source>
</evidence>
<evidence type="ECO:0000256" key="1">
    <source>
        <dbReference type="ARBA" id="ARBA00004496"/>
    </source>
</evidence>
<keyword evidence="10 12" id="KW-0131">Cell cycle</keyword>
<proteinExistence type="inferred from homology"/>
<protein>
    <recommendedName>
        <fullName evidence="12">UDP-N-acetylmuramoylalanine--D-glutamate ligase</fullName>
        <ecNumber evidence="12">6.3.2.9</ecNumber>
    </recommendedName>
    <alternativeName>
        <fullName evidence="12">D-glutamic acid-adding enzyme</fullName>
    </alternativeName>
    <alternativeName>
        <fullName evidence="12">UDP-N-acetylmuramoyl-L-alanyl-D-glutamate synthetase</fullName>
    </alternativeName>
</protein>